<protein>
    <submittedName>
        <fullName evidence="1">NAD-binding protein</fullName>
    </submittedName>
</protein>
<proteinExistence type="predicted"/>
<dbReference type="Gene3D" id="3.40.50.720">
    <property type="entry name" value="NAD(P)-binding Rossmann-like Domain"/>
    <property type="match status" value="1"/>
</dbReference>
<accession>A0A7D5GHM7</accession>
<organism evidence="1 2">
    <name type="scientific">Halorarum halophilum</name>
    <dbReference type="NCBI Taxonomy" id="2743090"/>
    <lineage>
        <taxon>Archaea</taxon>
        <taxon>Methanobacteriati</taxon>
        <taxon>Methanobacteriota</taxon>
        <taxon>Stenosarchaea group</taxon>
        <taxon>Halobacteria</taxon>
        <taxon>Halobacteriales</taxon>
        <taxon>Haloferacaceae</taxon>
        <taxon>Halorarum</taxon>
    </lineage>
</organism>
<dbReference type="EMBL" id="CP058529">
    <property type="protein sequence ID" value="QLG27671.1"/>
    <property type="molecule type" value="Genomic_DNA"/>
</dbReference>
<gene>
    <name evidence="1" type="ORF">HUG10_08960</name>
</gene>
<dbReference type="InterPro" id="IPR036291">
    <property type="entry name" value="NAD(P)-bd_dom_sf"/>
</dbReference>
<reference evidence="1 2" key="1">
    <citation type="submission" date="2020-07" db="EMBL/GenBank/DDBJ databases">
        <title>Gai3-2, isolated from salt lake.</title>
        <authorList>
            <person name="Cui H."/>
            <person name="Shi X."/>
        </authorList>
    </citation>
    <scope>NUCLEOTIDE SEQUENCE [LARGE SCALE GENOMIC DNA]</scope>
    <source>
        <strain evidence="1 2">Gai3-2</strain>
    </source>
</reference>
<sequence length="109" mass="11361">MTSKTAIVAGPDEERLADALESHGFGVTRIEDVVSGETLREAGIDGAALFVLTDLEEATSIAVAKELNPDVRVVAYAHDSLPEFAKAQADLAVDPDLLAADVVAEELAA</sequence>
<dbReference type="Proteomes" id="UP000509750">
    <property type="component" value="Chromosome"/>
</dbReference>
<dbReference type="RefSeq" id="WP_179169246.1">
    <property type="nucleotide sequence ID" value="NZ_CP058529.1"/>
</dbReference>
<dbReference type="SUPFAM" id="SSF51735">
    <property type="entry name" value="NAD(P)-binding Rossmann-fold domains"/>
    <property type="match status" value="1"/>
</dbReference>
<dbReference type="InterPro" id="IPR055550">
    <property type="entry name" value="DUF7126"/>
</dbReference>
<evidence type="ECO:0000313" key="2">
    <source>
        <dbReference type="Proteomes" id="UP000509750"/>
    </source>
</evidence>
<evidence type="ECO:0000313" key="1">
    <source>
        <dbReference type="EMBL" id="QLG27671.1"/>
    </source>
</evidence>
<dbReference type="KEGG" id="halg:HUG10_08960"/>
<dbReference type="OrthoDB" id="302988at2157"/>
<keyword evidence="2" id="KW-1185">Reference proteome</keyword>
<dbReference type="Pfam" id="PF23443">
    <property type="entry name" value="DUF7126"/>
    <property type="match status" value="1"/>
</dbReference>
<dbReference type="AlphaFoldDB" id="A0A7D5GHM7"/>
<dbReference type="GeneID" id="56028959"/>
<name>A0A7D5GHM7_9EURY</name>